<dbReference type="InterPro" id="IPR005467">
    <property type="entry name" value="His_kinase_dom"/>
</dbReference>
<keyword evidence="8" id="KW-0418">Kinase</keyword>
<keyword evidence="10 12" id="KW-0472">Membrane</keyword>
<protein>
    <recommendedName>
        <fullName evidence="3">histidine kinase</fullName>
        <ecNumber evidence="3">2.7.13.3</ecNumber>
    </recommendedName>
</protein>
<dbReference type="PANTHER" id="PTHR43304:SF1">
    <property type="entry name" value="PAC DOMAIN-CONTAINING PROTEIN"/>
    <property type="match status" value="1"/>
</dbReference>
<feature type="transmembrane region" description="Helical" evidence="12">
    <location>
        <begin position="118"/>
        <end position="143"/>
    </location>
</feature>
<evidence type="ECO:0000259" key="14">
    <source>
        <dbReference type="PROSITE" id="PS50112"/>
    </source>
</evidence>
<organism evidence="16 17">
    <name type="scientific">Maricaulis virginensis</name>
    <dbReference type="NCBI Taxonomy" id="144022"/>
    <lineage>
        <taxon>Bacteria</taxon>
        <taxon>Pseudomonadati</taxon>
        <taxon>Pseudomonadota</taxon>
        <taxon>Alphaproteobacteria</taxon>
        <taxon>Maricaulales</taxon>
        <taxon>Maricaulaceae</taxon>
        <taxon>Maricaulis</taxon>
    </lineage>
</organism>
<feature type="transmembrane region" description="Helical" evidence="12">
    <location>
        <begin position="155"/>
        <end position="177"/>
    </location>
</feature>
<name>A0A9W6INV4_9PROT</name>
<dbReference type="InterPro" id="IPR036097">
    <property type="entry name" value="HisK_dim/P_sf"/>
</dbReference>
<evidence type="ECO:0000256" key="3">
    <source>
        <dbReference type="ARBA" id="ARBA00012438"/>
    </source>
</evidence>
<evidence type="ECO:0000259" key="15">
    <source>
        <dbReference type="PROSITE" id="PS50113"/>
    </source>
</evidence>
<dbReference type="CDD" id="cd00130">
    <property type="entry name" value="PAS"/>
    <property type="match status" value="1"/>
</dbReference>
<dbReference type="NCBIfam" id="TIGR00229">
    <property type="entry name" value="sensory_box"/>
    <property type="match status" value="1"/>
</dbReference>
<dbReference type="InterPro" id="IPR042240">
    <property type="entry name" value="CHASE_sf"/>
</dbReference>
<comment type="catalytic activity">
    <reaction evidence="1">
        <text>ATP + protein L-histidine = ADP + protein N-phospho-L-histidine.</text>
        <dbReference type="EC" id="2.7.13.3"/>
    </reaction>
</comment>
<feature type="domain" description="PAC" evidence="15">
    <location>
        <begin position="588"/>
        <end position="640"/>
    </location>
</feature>
<evidence type="ECO:0000256" key="5">
    <source>
        <dbReference type="ARBA" id="ARBA00022553"/>
    </source>
</evidence>
<dbReference type="InterPro" id="IPR035965">
    <property type="entry name" value="PAS-like_dom_sf"/>
</dbReference>
<evidence type="ECO:0000256" key="8">
    <source>
        <dbReference type="ARBA" id="ARBA00022777"/>
    </source>
</evidence>
<feature type="domain" description="Histidine kinase" evidence="13">
    <location>
        <begin position="658"/>
        <end position="873"/>
    </location>
</feature>
<evidence type="ECO:0000256" key="12">
    <source>
        <dbReference type="SAM" id="Phobius"/>
    </source>
</evidence>
<dbReference type="Gene3D" id="3.30.450.20">
    <property type="entry name" value="PAS domain"/>
    <property type="match status" value="1"/>
</dbReference>
<dbReference type="InterPro" id="IPR036890">
    <property type="entry name" value="HATPase_C_sf"/>
</dbReference>
<dbReference type="PANTHER" id="PTHR43304">
    <property type="entry name" value="PHYTOCHROME-LIKE PROTEIN CPH1"/>
    <property type="match status" value="1"/>
</dbReference>
<dbReference type="InterPro" id="IPR001610">
    <property type="entry name" value="PAC"/>
</dbReference>
<dbReference type="GO" id="GO:0005886">
    <property type="term" value="C:plasma membrane"/>
    <property type="evidence" value="ECO:0007669"/>
    <property type="project" value="UniProtKB-SubCell"/>
</dbReference>
<dbReference type="InterPro" id="IPR003594">
    <property type="entry name" value="HATPase_dom"/>
</dbReference>
<dbReference type="Proteomes" id="UP001143486">
    <property type="component" value="Unassembled WGS sequence"/>
</dbReference>
<accession>A0A9W6INV4</accession>
<keyword evidence="6" id="KW-0808">Transferase</keyword>
<dbReference type="PROSITE" id="PS50112">
    <property type="entry name" value="PAS"/>
    <property type="match status" value="1"/>
</dbReference>
<feature type="domain" description="PAS" evidence="14">
    <location>
        <begin position="510"/>
        <end position="567"/>
    </location>
</feature>
<dbReference type="InterPro" id="IPR013767">
    <property type="entry name" value="PAS_fold"/>
</dbReference>
<evidence type="ECO:0000256" key="9">
    <source>
        <dbReference type="ARBA" id="ARBA00022989"/>
    </source>
</evidence>
<dbReference type="Pfam" id="PF00512">
    <property type="entry name" value="HisKA"/>
    <property type="match status" value="1"/>
</dbReference>
<comment type="subcellular location">
    <subcellularLocation>
        <location evidence="2">Cell membrane</location>
        <topology evidence="2">Multi-pass membrane protein</topology>
    </subcellularLocation>
</comment>
<gene>
    <name evidence="16" type="ORF">GCM10017621_21370</name>
</gene>
<dbReference type="InterPro" id="IPR000014">
    <property type="entry name" value="PAS"/>
</dbReference>
<dbReference type="SMART" id="SM00388">
    <property type="entry name" value="HisKA"/>
    <property type="match status" value="1"/>
</dbReference>
<evidence type="ECO:0000256" key="10">
    <source>
        <dbReference type="ARBA" id="ARBA00023136"/>
    </source>
</evidence>
<evidence type="ECO:0000256" key="1">
    <source>
        <dbReference type="ARBA" id="ARBA00000085"/>
    </source>
</evidence>
<dbReference type="SUPFAM" id="SSF55874">
    <property type="entry name" value="ATPase domain of HSP90 chaperone/DNA topoisomerase II/histidine kinase"/>
    <property type="match status" value="1"/>
</dbReference>
<dbReference type="InterPro" id="IPR007895">
    <property type="entry name" value="MASE1"/>
</dbReference>
<dbReference type="SUPFAM" id="SSF47384">
    <property type="entry name" value="Homodimeric domain of signal transducing histidine kinase"/>
    <property type="match status" value="1"/>
</dbReference>
<comment type="caution">
    <text evidence="16">The sequence shown here is derived from an EMBL/GenBank/DDBJ whole genome shotgun (WGS) entry which is preliminary data.</text>
</comment>
<dbReference type="InterPro" id="IPR004358">
    <property type="entry name" value="Sig_transdc_His_kin-like_C"/>
</dbReference>
<dbReference type="EC" id="2.7.13.3" evidence="3"/>
<reference evidence="16" key="2">
    <citation type="submission" date="2023-01" db="EMBL/GenBank/DDBJ databases">
        <authorList>
            <person name="Sun Q."/>
            <person name="Evtushenko L."/>
        </authorList>
    </citation>
    <scope>NUCLEOTIDE SEQUENCE</scope>
    <source>
        <strain evidence="16">VKM B-1513</strain>
    </source>
</reference>
<dbReference type="PRINTS" id="PR00344">
    <property type="entry name" value="BCTRLSENSOR"/>
</dbReference>
<feature type="transmembrane region" description="Helical" evidence="12">
    <location>
        <begin position="79"/>
        <end position="98"/>
    </location>
</feature>
<keyword evidence="5" id="KW-0597">Phosphoprotein</keyword>
<keyword evidence="17" id="KW-1185">Reference proteome</keyword>
<dbReference type="GO" id="GO:0006355">
    <property type="term" value="P:regulation of DNA-templated transcription"/>
    <property type="evidence" value="ECO:0007669"/>
    <property type="project" value="InterPro"/>
</dbReference>
<dbReference type="Pfam" id="PF05231">
    <property type="entry name" value="MASE1"/>
    <property type="match status" value="1"/>
</dbReference>
<feature type="transmembrane region" description="Helical" evidence="12">
    <location>
        <begin position="189"/>
        <end position="208"/>
    </location>
</feature>
<evidence type="ECO:0000256" key="2">
    <source>
        <dbReference type="ARBA" id="ARBA00004651"/>
    </source>
</evidence>
<proteinExistence type="predicted"/>
<dbReference type="AlphaFoldDB" id="A0A9W6INV4"/>
<evidence type="ECO:0000256" key="11">
    <source>
        <dbReference type="SAM" id="MobiDB-lite"/>
    </source>
</evidence>
<keyword evidence="7 12" id="KW-0812">Transmembrane</keyword>
<dbReference type="Pfam" id="PF00989">
    <property type="entry name" value="PAS"/>
    <property type="match status" value="1"/>
</dbReference>
<dbReference type="CDD" id="cd00082">
    <property type="entry name" value="HisKA"/>
    <property type="match status" value="1"/>
</dbReference>
<feature type="region of interest" description="Disordered" evidence="11">
    <location>
        <begin position="567"/>
        <end position="588"/>
    </location>
</feature>
<dbReference type="SMART" id="SM00091">
    <property type="entry name" value="PAS"/>
    <property type="match status" value="1"/>
</dbReference>
<dbReference type="SUPFAM" id="SSF55785">
    <property type="entry name" value="PYP-like sensor domain (PAS domain)"/>
    <property type="match status" value="1"/>
</dbReference>
<keyword evidence="9 12" id="KW-1133">Transmembrane helix</keyword>
<dbReference type="SMART" id="SM00086">
    <property type="entry name" value="PAC"/>
    <property type="match status" value="1"/>
</dbReference>
<sequence>MNENMKAAGVGLACLVLGELALLLSVPPGFFVPVWPAAGIAVAATAMWGRRMLFPVGLATLVVAADLALRQFHTTQGEAAVFALCAAIGSILQGEVGLRVLRRIGPDRKWALETGREILLVTAVAGPLAAIPMAVAFPFGVALAGLEPAFSNAPIYLKAWLSSAIGIVLVAPLALLLAEPEQISGRRKLAVAIPAAILLAIAVTVFAFSRADGVNDRREAFANLVASDQQTITEILDRLRHRLTQLGGLFAASETVTAEEFDVFVSIAFSGDVRAEDVRWAPRLSGSGNAAEMERRAFAPDAGRQIQTFPLAQSGDGIATSMTGIDMPGILDAILDGAPVVARRFEHGDPARTVETGAHGHSILIAAPAYAGRTPPASREERLQQLTGVALGRITLSALVADAMSRHVSDYRLAINDVSSGDAHSVLGAPVAISPLSVVHQLDIGGLSLEFVYTATPGFLARNQDLLSWATLITGLAFITVLNALTLLSTARTDLVQRLVDRKTAEAESLSRNLSLILENAADGILGIGADGLATIVNPAAARLLGYTPEELTGTLIHDVIHPVDSEGRPHSRADCPMVSSTREEPVRNSIEPFRRRDGSSFTAELSSEPMLDEQGRLLGVVTVFRDITDRQQAQAERERFITELSRANEELERFAFAASHDLQEPLRLISNFNALLARRYDSALDDAGRSYIQHSIKAAERMQALIADLLAYGRLNYDSEPREVDVALGEIAEDAIRNLQTAIDKAQARIEISDLPSIRGSRAQLTQLMQNLIGNAIKYHRSGSPVHVSVDAHEEDNAWRISVADNGIGIAPQYREQIFHPFKRLHAKDEYSGTGMGLAICRKIIESHGGVLWVEESPSGGSLFLFTLPKAIDPTHEQR</sequence>
<evidence type="ECO:0000313" key="16">
    <source>
        <dbReference type="EMBL" id="GLK52629.1"/>
    </source>
</evidence>
<evidence type="ECO:0000259" key="13">
    <source>
        <dbReference type="PROSITE" id="PS50109"/>
    </source>
</evidence>
<feature type="transmembrane region" description="Helical" evidence="12">
    <location>
        <begin position="56"/>
        <end position="73"/>
    </location>
</feature>
<dbReference type="Pfam" id="PF02518">
    <property type="entry name" value="HATPase_c"/>
    <property type="match status" value="1"/>
</dbReference>
<dbReference type="GO" id="GO:0000155">
    <property type="term" value="F:phosphorelay sensor kinase activity"/>
    <property type="evidence" value="ECO:0007669"/>
    <property type="project" value="InterPro"/>
</dbReference>
<dbReference type="Gene3D" id="1.10.287.130">
    <property type="match status" value="1"/>
</dbReference>
<dbReference type="SMART" id="SM00387">
    <property type="entry name" value="HATPase_c"/>
    <property type="match status" value="1"/>
</dbReference>
<dbReference type="InterPro" id="IPR052162">
    <property type="entry name" value="Sensor_kinase/Photoreceptor"/>
</dbReference>
<evidence type="ECO:0000256" key="7">
    <source>
        <dbReference type="ARBA" id="ARBA00022692"/>
    </source>
</evidence>
<evidence type="ECO:0000313" key="17">
    <source>
        <dbReference type="Proteomes" id="UP001143486"/>
    </source>
</evidence>
<dbReference type="FunFam" id="3.30.565.10:FF:000006">
    <property type="entry name" value="Sensor histidine kinase WalK"/>
    <property type="match status" value="1"/>
</dbReference>
<dbReference type="PROSITE" id="PS50113">
    <property type="entry name" value="PAC"/>
    <property type="match status" value="1"/>
</dbReference>
<dbReference type="InterPro" id="IPR003661">
    <property type="entry name" value="HisK_dim/P_dom"/>
</dbReference>
<reference evidence="16" key="1">
    <citation type="journal article" date="2014" name="Int. J. Syst. Evol. Microbiol.">
        <title>Complete genome sequence of Corynebacterium casei LMG S-19264T (=DSM 44701T), isolated from a smear-ripened cheese.</title>
        <authorList>
            <consortium name="US DOE Joint Genome Institute (JGI-PGF)"/>
            <person name="Walter F."/>
            <person name="Albersmeier A."/>
            <person name="Kalinowski J."/>
            <person name="Ruckert C."/>
        </authorList>
    </citation>
    <scope>NUCLEOTIDE SEQUENCE</scope>
    <source>
        <strain evidence="16">VKM B-1513</strain>
    </source>
</reference>
<dbReference type="PROSITE" id="PS50109">
    <property type="entry name" value="HIS_KIN"/>
    <property type="match status" value="1"/>
</dbReference>
<dbReference type="InterPro" id="IPR000700">
    <property type="entry name" value="PAS-assoc_C"/>
</dbReference>
<keyword evidence="4" id="KW-1003">Cell membrane</keyword>
<evidence type="ECO:0000256" key="4">
    <source>
        <dbReference type="ARBA" id="ARBA00022475"/>
    </source>
</evidence>
<dbReference type="EMBL" id="BSFE01000005">
    <property type="protein sequence ID" value="GLK52629.1"/>
    <property type="molecule type" value="Genomic_DNA"/>
</dbReference>
<dbReference type="Gene3D" id="3.30.565.10">
    <property type="entry name" value="Histidine kinase-like ATPase, C-terminal domain"/>
    <property type="match status" value="1"/>
</dbReference>
<evidence type="ECO:0000256" key="6">
    <source>
        <dbReference type="ARBA" id="ARBA00022679"/>
    </source>
</evidence>
<dbReference type="Gene3D" id="3.30.450.350">
    <property type="entry name" value="CHASE domain"/>
    <property type="match status" value="1"/>
</dbReference>